<protein>
    <submittedName>
        <fullName evidence="3">Uncharacterized protein</fullName>
    </submittedName>
</protein>
<reference evidence="3" key="2">
    <citation type="journal article" date="2022" name="Elife">
        <title>Obligate sexual reproduction of a homothallic fungus closely related to the Cryptococcus pathogenic species complex.</title>
        <authorList>
            <person name="Passer A.R."/>
            <person name="Clancey S.A."/>
            <person name="Shea T."/>
            <person name="David-Palma M."/>
            <person name="Averette A.F."/>
            <person name="Boekhout T."/>
            <person name="Porcel B.M."/>
            <person name="Nowrousian M."/>
            <person name="Cuomo C.A."/>
            <person name="Sun S."/>
            <person name="Heitman J."/>
            <person name="Coelho M.A."/>
        </authorList>
    </citation>
    <scope>NUCLEOTIDE SEQUENCE</scope>
    <source>
        <strain evidence="3">CBS 7841</strain>
    </source>
</reference>
<dbReference type="PROSITE" id="PS00678">
    <property type="entry name" value="WD_REPEATS_1"/>
    <property type="match status" value="1"/>
</dbReference>
<evidence type="ECO:0000313" key="4">
    <source>
        <dbReference type="Proteomes" id="UP000094043"/>
    </source>
</evidence>
<dbReference type="PROSITE" id="PS50082">
    <property type="entry name" value="WD_REPEATS_2"/>
    <property type="match status" value="2"/>
</dbReference>
<accession>A0A1E3I7N0</accession>
<gene>
    <name evidence="3" type="ORF">L203_104218</name>
</gene>
<dbReference type="AlphaFoldDB" id="A0A1E3I7N0"/>
<dbReference type="VEuPathDB" id="FungiDB:L203_05221"/>
<sequence length="421" mass="46167">MNQADEVLRLSYLDIQHDAIAVFDDVEQGIVQKEDIWISSYLHGQDSVHDKARVEFGKVGGVSFNAGNNIQVERISKVDFLVDVPLHDIKKRPVHFPRHAENPFYRQSTDIGAPSRINTLSINPKTAQIVIGSDDGYCMILPTTVNASHNHNGVKLQGHVGDVRCVKWFPSGEVVLTASSDFSIRVFGLTGVNPRTFRGHTRAVTSLAIIDIGKQILSGSQDGTIRLWDIAKDEEIQQWPVEGSGVKGLLLVEEAATLLALGLEGQERAALAQTREGIWVQPTHGKGWMVFAQDQVESFAYEKQTGTIAVGFINGVIEVREATTLAKNPSGKKQKLRRNESAILSLAFAPKIADDQEIFLYIGTAAGLPCRLGVKSTEDSYQIETRDELAGWDAVGIACIEIENNGVWCGGDDGSLKRYSF</sequence>
<dbReference type="InterPro" id="IPR019775">
    <property type="entry name" value="WD40_repeat_CS"/>
</dbReference>
<dbReference type="PANTHER" id="PTHR22847">
    <property type="entry name" value="WD40 REPEAT PROTEIN"/>
    <property type="match status" value="1"/>
</dbReference>
<keyword evidence="1" id="KW-0853">WD repeat</keyword>
<dbReference type="OrthoDB" id="10257301at2759"/>
<dbReference type="InterPro" id="IPR015943">
    <property type="entry name" value="WD40/YVTN_repeat-like_dom_sf"/>
</dbReference>
<evidence type="ECO:0000256" key="2">
    <source>
        <dbReference type="ARBA" id="ARBA00022737"/>
    </source>
</evidence>
<dbReference type="GO" id="GO:1990234">
    <property type="term" value="C:transferase complex"/>
    <property type="evidence" value="ECO:0007669"/>
    <property type="project" value="UniProtKB-ARBA"/>
</dbReference>
<reference evidence="3" key="1">
    <citation type="submission" date="2016-06" db="EMBL/GenBank/DDBJ databases">
        <authorList>
            <person name="Cuomo C."/>
            <person name="Litvintseva A."/>
            <person name="Heitman J."/>
            <person name="Chen Y."/>
            <person name="Sun S."/>
            <person name="Springer D."/>
            <person name="Dromer F."/>
            <person name="Young S."/>
            <person name="Zeng Q."/>
            <person name="Chapman S."/>
            <person name="Gujja S."/>
            <person name="Saif S."/>
            <person name="Birren B."/>
        </authorList>
    </citation>
    <scope>NUCLEOTIDE SEQUENCE</scope>
    <source>
        <strain evidence="3">CBS 7841</strain>
    </source>
</reference>
<evidence type="ECO:0000313" key="3">
    <source>
        <dbReference type="EMBL" id="WVN89002.1"/>
    </source>
</evidence>
<dbReference type="Proteomes" id="UP000094043">
    <property type="component" value="Chromosome 5"/>
</dbReference>
<dbReference type="GeneID" id="91088428"/>
<dbReference type="Pfam" id="PF00400">
    <property type="entry name" value="WD40"/>
    <property type="match status" value="2"/>
</dbReference>
<proteinExistence type="predicted"/>
<dbReference type="PROSITE" id="PS50294">
    <property type="entry name" value="WD_REPEATS_REGION"/>
    <property type="match status" value="2"/>
</dbReference>
<dbReference type="KEGG" id="cdep:91088428"/>
<dbReference type="InterPro" id="IPR036322">
    <property type="entry name" value="WD40_repeat_dom_sf"/>
</dbReference>
<dbReference type="EMBL" id="CP143788">
    <property type="protein sequence ID" value="WVN89002.1"/>
    <property type="molecule type" value="Genomic_DNA"/>
</dbReference>
<dbReference type="Gene3D" id="2.130.10.10">
    <property type="entry name" value="YVTN repeat-like/Quinoprotein amine dehydrogenase"/>
    <property type="match status" value="1"/>
</dbReference>
<dbReference type="PANTHER" id="PTHR22847:SF637">
    <property type="entry name" value="WD REPEAT DOMAIN 5B"/>
    <property type="match status" value="1"/>
</dbReference>
<organism evidence="3 4">
    <name type="scientific">Cryptococcus depauperatus CBS 7841</name>
    <dbReference type="NCBI Taxonomy" id="1295531"/>
    <lineage>
        <taxon>Eukaryota</taxon>
        <taxon>Fungi</taxon>
        <taxon>Dikarya</taxon>
        <taxon>Basidiomycota</taxon>
        <taxon>Agaricomycotina</taxon>
        <taxon>Tremellomycetes</taxon>
        <taxon>Tremellales</taxon>
        <taxon>Cryptococcaceae</taxon>
        <taxon>Cryptococcus</taxon>
    </lineage>
</organism>
<keyword evidence="2" id="KW-0677">Repeat</keyword>
<keyword evidence="4" id="KW-1185">Reference proteome</keyword>
<reference evidence="3" key="3">
    <citation type="submission" date="2024-01" db="EMBL/GenBank/DDBJ databases">
        <authorList>
            <person name="Coelho M.A."/>
            <person name="David-Palma M."/>
            <person name="Shea T."/>
            <person name="Sun S."/>
            <person name="Cuomo C.A."/>
            <person name="Heitman J."/>
        </authorList>
    </citation>
    <scope>NUCLEOTIDE SEQUENCE</scope>
    <source>
        <strain evidence="3">CBS 7841</strain>
    </source>
</reference>
<dbReference type="SMART" id="SM00320">
    <property type="entry name" value="WD40"/>
    <property type="match status" value="3"/>
</dbReference>
<dbReference type="SUPFAM" id="SSF50978">
    <property type="entry name" value="WD40 repeat-like"/>
    <property type="match status" value="1"/>
</dbReference>
<name>A0A1E3I7N0_9TREE</name>
<dbReference type="InterPro" id="IPR001680">
    <property type="entry name" value="WD40_rpt"/>
</dbReference>
<dbReference type="RefSeq" id="XP_066069702.1">
    <property type="nucleotide sequence ID" value="XM_066213605.1"/>
</dbReference>
<evidence type="ECO:0000256" key="1">
    <source>
        <dbReference type="ARBA" id="ARBA00022574"/>
    </source>
</evidence>